<evidence type="ECO:0000313" key="2">
    <source>
        <dbReference type="Proteomes" id="UP001267710"/>
    </source>
</evidence>
<reference evidence="1 2" key="1">
    <citation type="submission" date="2023-08" db="EMBL/GenBank/DDBJ databases">
        <title>Functional and genomic diversity of the sorghum phyllosphere microbiome.</title>
        <authorList>
            <person name="Shade A."/>
        </authorList>
    </citation>
    <scope>NUCLEOTIDE SEQUENCE [LARGE SCALE GENOMIC DNA]</scope>
    <source>
        <strain evidence="1 2">SORGH_AS_0335</strain>
    </source>
</reference>
<dbReference type="RefSeq" id="WP_309825391.1">
    <property type="nucleotide sequence ID" value="NZ_JAVIZX010000001.1"/>
</dbReference>
<evidence type="ECO:0000313" key="1">
    <source>
        <dbReference type="EMBL" id="MDR6212451.1"/>
    </source>
</evidence>
<dbReference type="EMBL" id="JAVIZX010000001">
    <property type="protein sequence ID" value="MDR6212451.1"/>
    <property type="molecule type" value="Genomic_DNA"/>
</dbReference>
<dbReference type="Proteomes" id="UP001267710">
    <property type="component" value="Unassembled WGS sequence"/>
</dbReference>
<sequence length="74" mass="7753">MPMKLLLGLSSSRLPVSITEPQEIDKLRLLRAAGLVAALLPGVRAAAPVARVLAITRKGRQELQGPAVCAATRA</sequence>
<protein>
    <submittedName>
        <fullName evidence="1">Uncharacterized protein</fullName>
    </submittedName>
</protein>
<accession>A0ABU1I616</accession>
<comment type="caution">
    <text evidence="1">The sequence shown here is derived from an EMBL/GenBank/DDBJ whole genome shotgun (WGS) entry which is preliminary data.</text>
</comment>
<keyword evidence="2" id="KW-1185">Reference proteome</keyword>
<proteinExistence type="predicted"/>
<gene>
    <name evidence="1" type="ORF">QE399_000140</name>
</gene>
<name>A0ABU1I616_9BURK</name>
<organism evidence="1 2">
    <name type="scientific">Paracidovorax wautersii</name>
    <dbReference type="NCBI Taxonomy" id="1177982"/>
    <lineage>
        <taxon>Bacteria</taxon>
        <taxon>Pseudomonadati</taxon>
        <taxon>Pseudomonadota</taxon>
        <taxon>Betaproteobacteria</taxon>
        <taxon>Burkholderiales</taxon>
        <taxon>Comamonadaceae</taxon>
        <taxon>Paracidovorax</taxon>
    </lineage>
</organism>